<reference evidence="3 4" key="1">
    <citation type="submission" date="2024-01" db="EMBL/GenBank/DDBJ databases">
        <title>Multi-omics insights into the function and evolution of sodium benzoate biodegradation pathways in Benzoatithermus flavus gen. nov., sp. nov. from hot spring.</title>
        <authorList>
            <person name="Hu C.-J."/>
            <person name="Li W.-J."/>
        </authorList>
    </citation>
    <scope>NUCLEOTIDE SEQUENCE [LARGE SCALE GENOMIC DNA]</scope>
    <source>
        <strain evidence="3 4">SYSU G07066</strain>
    </source>
</reference>
<dbReference type="EMBL" id="JBBLZC010000008">
    <property type="protein sequence ID" value="MEK0083440.1"/>
    <property type="molecule type" value="Genomic_DNA"/>
</dbReference>
<organism evidence="3 4">
    <name type="scientific">Benzoatithermus flavus</name>
    <dbReference type="NCBI Taxonomy" id="3108223"/>
    <lineage>
        <taxon>Bacteria</taxon>
        <taxon>Pseudomonadati</taxon>
        <taxon>Pseudomonadota</taxon>
        <taxon>Alphaproteobacteria</taxon>
        <taxon>Geminicoccales</taxon>
        <taxon>Geminicoccaceae</taxon>
        <taxon>Benzoatithermus</taxon>
    </lineage>
</organism>
<feature type="domain" description="Glycosyltransferase subfamily 4-like N-terminal" evidence="2">
    <location>
        <begin position="98"/>
        <end position="206"/>
    </location>
</feature>
<feature type="domain" description="Glycosyl transferase family 1" evidence="1">
    <location>
        <begin position="223"/>
        <end position="385"/>
    </location>
</feature>
<dbReference type="Gene3D" id="3.40.50.2000">
    <property type="entry name" value="Glycogen Phosphorylase B"/>
    <property type="match status" value="2"/>
</dbReference>
<dbReference type="Proteomes" id="UP001375743">
    <property type="component" value="Unassembled WGS sequence"/>
</dbReference>
<protein>
    <submittedName>
        <fullName evidence="3">Glycosyltransferase</fullName>
        <ecNumber evidence="3">2.4.-.-</ecNumber>
    </submittedName>
</protein>
<dbReference type="EC" id="2.4.-.-" evidence="3"/>
<dbReference type="SUPFAM" id="SSF53756">
    <property type="entry name" value="UDP-Glycosyltransferase/glycogen phosphorylase"/>
    <property type="match status" value="1"/>
</dbReference>
<evidence type="ECO:0000313" key="3">
    <source>
        <dbReference type="EMBL" id="MEK0083440.1"/>
    </source>
</evidence>
<comment type="caution">
    <text evidence="3">The sequence shown here is derived from an EMBL/GenBank/DDBJ whole genome shotgun (WGS) entry which is preliminary data.</text>
</comment>
<evidence type="ECO:0000259" key="2">
    <source>
        <dbReference type="Pfam" id="PF13439"/>
    </source>
</evidence>
<keyword evidence="4" id="KW-1185">Reference proteome</keyword>
<keyword evidence="3" id="KW-0328">Glycosyltransferase</keyword>
<gene>
    <name evidence="3" type="ORF">U1T56_09780</name>
</gene>
<proteinExistence type="predicted"/>
<evidence type="ECO:0000259" key="1">
    <source>
        <dbReference type="Pfam" id="PF00534"/>
    </source>
</evidence>
<sequence length="413" mass="46238">MPHRPAILVKGYPRLSETFIAQELLALERMGLAFEIVSLRHPTDKAVHDLHRQIQAPVRYLPEYLYQEPWRVLRGLLRQLSNPRFWRVLAVWLRDLRHDPTANRGRRLGQALVLASELPAGIDWLHVHYLHTPCSVALYTAILRDLPFSVSAHAKDVWTIPEREKRAKIRACRWLVTCSRMNARHLQALVPSADIELVYHGLDVERFPAPARGPGPDGSGLDRPVLILCVARAVEKKGLDVLLAALARLPEDLHWRFEHIGSGPLKDVLIQQARRLGIEDRVTFRGAATQDEVLTALRRADLFCLAARIAADGDRDGLPNVVMEAMSQELPVVASAVAGIPEAVVPESTGLLVPPEDPDALAAAIAQLIRDPERRLAMGREGRRRILEWFSFAAGMARLARRFGLATEQREAA</sequence>
<dbReference type="InterPro" id="IPR001296">
    <property type="entry name" value="Glyco_trans_1"/>
</dbReference>
<dbReference type="Pfam" id="PF13439">
    <property type="entry name" value="Glyco_transf_4"/>
    <property type="match status" value="1"/>
</dbReference>
<dbReference type="GO" id="GO:0016757">
    <property type="term" value="F:glycosyltransferase activity"/>
    <property type="evidence" value="ECO:0007669"/>
    <property type="project" value="UniProtKB-KW"/>
</dbReference>
<dbReference type="RefSeq" id="WP_418159289.1">
    <property type="nucleotide sequence ID" value="NZ_JBBLZC010000008.1"/>
</dbReference>
<dbReference type="PANTHER" id="PTHR12526">
    <property type="entry name" value="GLYCOSYLTRANSFERASE"/>
    <property type="match status" value="1"/>
</dbReference>
<dbReference type="Pfam" id="PF00534">
    <property type="entry name" value="Glycos_transf_1"/>
    <property type="match status" value="1"/>
</dbReference>
<evidence type="ECO:0000313" key="4">
    <source>
        <dbReference type="Proteomes" id="UP001375743"/>
    </source>
</evidence>
<accession>A0ABU8XQD6</accession>
<dbReference type="PANTHER" id="PTHR12526:SF636">
    <property type="entry name" value="BLL3647 PROTEIN"/>
    <property type="match status" value="1"/>
</dbReference>
<dbReference type="InterPro" id="IPR028098">
    <property type="entry name" value="Glyco_trans_4-like_N"/>
</dbReference>
<name>A0ABU8XQD6_9PROT</name>
<keyword evidence="3" id="KW-0808">Transferase</keyword>